<evidence type="ECO:0000259" key="1">
    <source>
        <dbReference type="Pfam" id="PF13649"/>
    </source>
</evidence>
<keyword evidence="2" id="KW-0489">Methyltransferase</keyword>
<dbReference type="InterPro" id="IPR050508">
    <property type="entry name" value="Methyltransf_Superfamily"/>
</dbReference>
<dbReference type="OrthoDB" id="9805171at2"/>
<dbReference type="EMBL" id="MASU01000013">
    <property type="protein sequence ID" value="PXY23992.1"/>
    <property type="molecule type" value="Genomic_DNA"/>
</dbReference>
<dbReference type="CDD" id="cd02440">
    <property type="entry name" value="AdoMet_MTases"/>
    <property type="match status" value="1"/>
</dbReference>
<accession>A0A318LGW9</accession>
<dbReference type="GO" id="GO:0008168">
    <property type="term" value="F:methyltransferase activity"/>
    <property type="evidence" value="ECO:0007669"/>
    <property type="project" value="UniProtKB-KW"/>
</dbReference>
<dbReference type="InterPro" id="IPR029063">
    <property type="entry name" value="SAM-dependent_MTases_sf"/>
</dbReference>
<organism evidence="2 3">
    <name type="scientific">Prauserella flavalba</name>
    <dbReference type="NCBI Taxonomy" id="1477506"/>
    <lineage>
        <taxon>Bacteria</taxon>
        <taxon>Bacillati</taxon>
        <taxon>Actinomycetota</taxon>
        <taxon>Actinomycetes</taxon>
        <taxon>Pseudonocardiales</taxon>
        <taxon>Pseudonocardiaceae</taxon>
        <taxon>Prauserella</taxon>
    </lineage>
</organism>
<sequence>MTESSHLDQTRTFYDALAVDYAAMFKEELAAKPFLRAMLNAFAELVLAGGGGRVADVGCGPGRSTAHLHGLGLDVFGLDLSPEMIAVARAENPGLRYEVGSMTELDLADGSLAGVVAMYSLIHTPLERLPSVFAEFHRVLAPGGQLLLAFQVGDDVRLLERPFGRPVSLGFQRLRPEQIAELLGEAGFEVRARFLREPDEDEKSPHAHLLARRA</sequence>
<dbReference type="AlphaFoldDB" id="A0A318LGW9"/>
<gene>
    <name evidence="2" type="ORF">BA062_27385</name>
</gene>
<protein>
    <submittedName>
        <fullName evidence="2">Methyltransferase</fullName>
    </submittedName>
</protein>
<dbReference type="GO" id="GO:0032259">
    <property type="term" value="P:methylation"/>
    <property type="evidence" value="ECO:0007669"/>
    <property type="project" value="UniProtKB-KW"/>
</dbReference>
<name>A0A318LGW9_9PSEU</name>
<reference evidence="2 3" key="1">
    <citation type="submission" date="2016-07" db="EMBL/GenBank/DDBJ databases">
        <title>Draft genome sequence of Prauserella sp. YIM 121212, isolated from alkaline soil.</title>
        <authorList>
            <person name="Ruckert C."/>
            <person name="Albersmeier A."/>
            <person name="Jiang C.-L."/>
            <person name="Jiang Y."/>
            <person name="Kalinowski J."/>
            <person name="Schneider O."/>
            <person name="Winkler A."/>
            <person name="Zotchev S.B."/>
        </authorList>
    </citation>
    <scope>NUCLEOTIDE SEQUENCE [LARGE SCALE GENOMIC DNA]</scope>
    <source>
        <strain evidence="2 3">YIM 121212</strain>
    </source>
</reference>
<dbReference type="Proteomes" id="UP000247892">
    <property type="component" value="Unassembled WGS sequence"/>
</dbReference>
<dbReference type="InterPro" id="IPR041698">
    <property type="entry name" value="Methyltransf_25"/>
</dbReference>
<dbReference type="Pfam" id="PF13649">
    <property type="entry name" value="Methyltransf_25"/>
    <property type="match status" value="1"/>
</dbReference>
<evidence type="ECO:0000313" key="2">
    <source>
        <dbReference type="EMBL" id="PXY23992.1"/>
    </source>
</evidence>
<dbReference type="RefSeq" id="WP_110341805.1">
    <property type="nucleotide sequence ID" value="NZ_MASU01000013.1"/>
</dbReference>
<keyword evidence="3" id="KW-1185">Reference proteome</keyword>
<comment type="caution">
    <text evidence="2">The sequence shown here is derived from an EMBL/GenBank/DDBJ whole genome shotgun (WGS) entry which is preliminary data.</text>
</comment>
<proteinExistence type="predicted"/>
<dbReference type="Gene3D" id="3.40.50.150">
    <property type="entry name" value="Vaccinia Virus protein VP39"/>
    <property type="match status" value="1"/>
</dbReference>
<dbReference type="SUPFAM" id="SSF53335">
    <property type="entry name" value="S-adenosyl-L-methionine-dependent methyltransferases"/>
    <property type="match status" value="1"/>
</dbReference>
<dbReference type="PANTHER" id="PTHR42912">
    <property type="entry name" value="METHYLTRANSFERASE"/>
    <property type="match status" value="1"/>
</dbReference>
<keyword evidence="2" id="KW-0808">Transferase</keyword>
<evidence type="ECO:0000313" key="3">
    <source>
        <dbReference type="Proteomes" id="UP000247892"/>
    </source>
</evidence>
<feature type="domain" description="Methyltransferase" evidence="1">
    <location>
        <begin position="54"/>
        <end position="144"/>
    </location>
</feature>